<feature type="compositionally biased region" description="Acidic residues" evidence="1">
    <location>
        <begin position="1045"/>
        <end position="1056"/>
    </location>
</feature>
<accession>A0AAV9ZBV0</accession>
<evidence type="ECO:0000256" key="1">
    <source>
        <dbReference type="SAM" id="MobiDB-lite"/>
    </source>
</evidence>
<proteinExistence type="predicted"/>
<comment type="caution">
    <text evidence="2">The sequence shown here is derived from an EMBL/GenBank/DDBJ whole genome shotgun (WGS) entry which is preliminary data.</text>
</comment>
<dbReference type="EMBL" id="JAWWNJ010000167">
    <property type="protein sequence ID" value="KAK6977513.1"/>
    <property type="molecule type" value="Genomic_DNA"/>
</dbReference>
<feature type="region of interest" description="Disordered" evidence="1">
    <location>
        <begin position="1037"/>
        <end position="1057"/>
    </location>
</feature>
<dbReference type="Proteomes" id="UP001362999">
    <property type="component" value="Unassembled WGS sequence"/>
</dbReference>
<protein>
    <submittedName>
        <fullName evidence="2">Uncharacterized protein</fullName>
    </submittedName>
</protein>
<organism evidence="2 3">
    <name type="scientific">Favolaschia claudopus</name>
    <dbReference type="NCBI Taxonomy" id="2862362"/>
    <lineage>
        <taxon>Eukaryota</taxon>
        <taxon>Fungi</taxon>
        <taxon>Dikarya</taxon>
        <taxon>Basidiomycota</taxon>
        <taxon>Agaricomycotina</taxon>
        <taxon>Agaricomycetes</taxon>
        <taxon>Agaricomycetidae</taxon>
        <taxon>Agaricales</taxon>
        <taxon>Marasmiineae</taxon>
        <taxon>Mycenaceae</taxon>
        <taxon>Favolaschia</taxon>
    </lineage>
</organism>
<gene>
    <name evidence="2" type="ORF">R3P38DRAFT_3123387</name>
</gene>
<name>A0AAV9ZBV0_9AGAR</name>
<reference evidence="2 3" key="1">
    <citation type="journal article" date="2024" name="J Genomics">
        <title>Draft genome sequencing and assembly of Favolaschia claudopus CIRM-BRFM 2984 isolated from oak limbs.</title>
        <authorList>
            <person name="Navarro D."/>
            <person name="Drula E."/>
            <person name="Chaduli D."/>
            <person name="Cazenave R."/>
            <person name="Ahrendt S."/>
            <person name="Wang J."/>
            <person name="Lipzen A."/>
            <person name="Daum C."/>
            <person name="Barry K."/>
            <person name="Grigoriev I.V."/>
            <person name="Favel A."/>
            <person name="Rosso M.N."/>
            <person name="Martin F."/>
        </authorList>
    </citation>
    <scope>NUCLEOTIDE SEQUENCE [LARGE SCALE GENOMIC DNA]</scope>
    <source>
        <strain evidence="2 3">CIRM-BRFM 2984</strain>
    </source>
</reference>
<keyword evidence="3" id="KW-1185">Reference proteome</keyword>
<sequence>MSSVTANSETANLTPPITIPTSIPFPLWTTTDPSQPPTRSLSTTKTITANVCSEFTQYIAPATPVSAQHKLAIVQDGGGNPIVFSIGSDDRLYCIQHIPGASSGWQSVDITPTTQTGYRAVAFDVVQDMSTKNVNLAVAVTTGATGSNTDLYTVFGLSIFYSPVDWAQLAWNPRNNNLGPRSVSTMQLSEVAAVRGGAYPFVLVGTSISGSSDLLASDYVVSLDPSSTTPWSQAPLSKVASSVIQVSPGHMRLPFGHGVFTLFQDANYINEGFLTQYGKDAGNSCAFNSLPTLDANGNVTDAGTLVVVLLRKLGQVARGFTTLVNSKGDSDLVVAGVNGLGFYPSAKLDQDPTAVLLPNVSFHQVTASQWGTQISILATSTSGQLYYIQGSRTSATADPTFTYSGFPIRTGVSMLAVQRNAMLGGGATEFVCVDSDAGVMHVWKDPTSTIWGEQKLLIASTEKQTSIPAFISQIKLTDVDGNGLGESRQIDIISSDASYLTINNCTYQVNPRTVTTVPTDSQGQLSIVYPADVTLTAPTLTLRFSEPTQPTSPVATFDVCPVQRIARKLGRIQSASDIMNAVDNKGNKIFPPGSVDSNGKPLTEGAFDALSSVFSNAPSLFASLGASAELLGEDIVGQAKDLWVTIKDDPIAGFERDMNSDTSLGNKVKDFFVDTGDFFVSIGKKVVALDQFVLSVVEDVIVLYLEVQGTFIKLEIETVAALVRSFAIILREVTGIDLVKYLDWLGFLFDWDNIMKTQKILANYATTSLKTFGRVMSGNGAFFAAMIKDIKATINEVIPDMREVTTDTSTNPSADGDGLSSIKAILGPVFDVLFNNPIASVFFDILGRLMEAFSGQDEIIVPGVDALFTAIDTIVSKAFASGVDNISKFITDICAKLNDVCNKTITIGQFVMDLLSDTIWTIIDTLAMLLTDAVDVFDSIVVALIDFLTGAWTVPVLTSLWKFVTNTELTVMNVLTIPAAFALNVAAQIKFGKLPFDNGAWPDPTNSLPSLSSLILDPSIFQSNPPKQQVKAMKLASTADVQEGGAEEEEPVDPDEETKLRNYRLSDAACGAVANLLGCISSIVEIFYMSQMSRLNKVAPNNMPAPPNGQVNQINPNPLLKFEVAEQKYSVRFNSVSKALKSSASNIKLVLDVGLLITHLISGSIMSQVEMPSPRRKAWLGIKFGLGVPLIIAGAGCSYYALNNEPGSPPRHRWLLAGGVCTALGNICHTGVTGIWEFALCDKKPWDDVRFVGDLMETVGAVSGLGASLADFFDNEEVALGCLVGDLGINVVEYVSIAPILLGQYVSNPVSIEETGKLKTE</sequence>
<evidence type="ECO:0000313" key="2">
    <source>
        <dbReference type="EMBL" id="KAK6977513.1"/>
    </source>
</evidence>
<evidence type="ECO:0000313" key="3">
    <source>
        <dbReference type="Proteomes" id="UP001362999"/>
    </source>
</evidence>